<evidence type="ECO:0000313" key="7">
    <source>
        <dbReference type="Proteomes" id="UP000323594"/>
    </source>
</evidence>
<dbReference type="Proteomes" id="UP000323594">
    <property type="component" value="Chromosome"/>
</dbReference>
<dbReference type="Gene3D" id="3.40.50.2300">
    <property type="match status" value="2"/>
</dbReference>
<dbReference type="InterPro" id="IPR025997">
    <property type="entry name" value="SBP_2_dom"/>
</dbReference>
<reference evidence="6 7" key="1">
    <citation type="submission" date="2019-08" db="EMBL/GenBank/DDBJ databases">
        <authorList>
            <person name="Kuhnert P."/>
        </authorList>
    </citation>
    <scope>NUCLEOTIDE SEQUENCE [LARGE SCALE GENOMIC DNA]</scope>
    <source>
        <strain evidence="6 7">B36.5</strain>
    </source>
</reference>
<feature type="signal peptide" evidence="4">
    <location>
        <begin position="1"/>
        <end position="22"/>
    </location>
</feature>
<dbReference type="PANTHER" id="PTHR46847:SF1">
    <property type="entry name" value="D-ALLOSE-BINDING PERIPLASMIC PROTEIN-RELATED"/>
    <property type="match status" value="1"/>
</dbReference>
<sequence>MKKILASLMLGAMIIASSFAMGGGENASSVTVGLSVSTLNNPFFVTLVDGAKAEAKSAGINLIVVDAGDDVAKQTNSIEDMISKKVQVLIVNPVDSDAVAPAVNDAIKAGIPVIAVDRAVNGANVTCTIASDNVQGAELATQYLVELVGKGSKVAELQGILGASATVDRGKGFHNVADKELKVVAQQTANFNRSEGLSVAENILQANGDIKGIFAHNDEMALGAIEAAASAKKNIVIVGFDATDDAIAAIKSGKMAATVAQKPGLMGQTAVQTAISILKKESIPAKIPVNVELVKKM</sequence>
<evidence type="ECO:0000256" key="1">
    <source>
        <dbReference type="ARBA" id="ARBA00004196"/>
    </source>
</evidence>
<evidence type="ECO:0000259" key="5">
    <source>
        <dbReference type="Pfam" id="PF13407"/>
    </source>
</evidence>
<dbReference type="PANTHER" id="PTHR46847">
    <property type="entry name" value="D-ALLOSE-BINDING PERIPLASMIC PROTEIN-RELATED"/>
    <property type="match status" value="1"/>
</dbReference>
<evidence type="ECO:0000313" key="6">
    <source>
        <dbReference type="EMBL" id="QEJ98415.1"/>
    </source>
</evidence>
<gene>
    <name evidence="6" type="ORF">FUT82_10675</name>
</gene>
<protein>
    <submittedName>
        <fullName evidence="6">D-ribose ABC transporter substrate-binding protein</fullName>
    </submittedName>
</protein>
<name>A0AAE6M819_TREPH</name>
<comment type="subcellular location">
    <subcellularLocation>
        <location evidence="1">Cell envelope</location>
    </subcellularLocation>
</comment>
<evidence type="ECO:0000256" key="3">
    <source>
        <dbReference type="ARBA" id="ARBA00022729"/>
    </source>
</evidence>
<organism evidence="6 7">
    <name type="scientific">Treponema phagedenis</name>
    <dbReference type="NCBI Taxonomy" id="162"/>
    <lineage>
        <taxon>Bacteria</taxon>
        <taxon>Pseudomonadati</taxon>
        <taxon>Spirochaetota</taxon>
        <taxon>Spirochaetia</taxon>
        <taxon>Spirochaetales</taxon>
        <taxon>Treponemataceae</taxon>
        <taxon>Treponema</taxon>
    </lineage>
</organism>
<proteinExistence type="inferred from homology"/>
<comment type="similarity">
    <text evidence="2">Belongs to the bacterial solute-binding protein 2 family.</text>
</comment>
<keyword evidence="3 4" id="KW-0732">Signal</keyword>
<dbReference type="GO" id="GO:0030246">
    <property type="term" value="F:carbohydrate binding"/>
    <property type="evidence" value="ECO:0007669"/>
    <property type="project" value="UniProtKB-ARBA"/>
</dbReference>
<dbReference type="SUPFAM" id="SSF53822">
    <property type="entry name" value="Periplasmic binding protein-like I"/>
    <property type="match status" value="1"/>
</dbReference>
<dbReference type="Pfam" id="PF13407">
    <property type="entry name" value="Peripla_BP_4"/>
    <property type="match status" value="1"/>
</dbReference>
<feature type="chain" id="PRO_5042047861" evidence="4">
    <location>
        <begin position="23"/>
        <end position="297"/>
    </location>
</feature>
<dbReference type="CDD" id="cd06323">
    <property type="entry name" value="PBP1_ribose_binding"/>
    <property type="match status" value="1"/>
</dbReference>
<dbReference type="InterPro" id="IPR028082">
    <property type="entry name" value="Peripla_BP_I"/>
</dbReference>
<dbReference type="EMBL" id="CP042817">
    <property type="protein sequence ID" value="QEJ98415.1"/>
    <property type="molecule type" value="Genomic_DNA"/>
</dbReference>
<evidence type="ECO:0000256" key="4">
    <source>
        <dbReference type="SAM" id="SignalP"/>
    </source>
</evidence>
<dbReference type="GO" id="GO:0030313">
    <property type="term" value="C:cell envelope"/>
    <property type="evidence" value="ECO:0007669"/>
    <property type="project" value="UniProtKB-SubCell"/>
</dbReference>
<evidence type="ECO:0000256" key="2">
    <source>
        <dbReference type="ARBA" id="ARBA00007639"/>
    </source>
</evidence>
<accession>A0AAE6M819</accession>
<dbReference type="AlphaFoldDB" id="A0AAE6M819"/>
<dbReference type="RefSeq" id="WP_002698409.1">
    <property type="nucleotide sequence ID" value="NZ_CP027018.1"/>
</dbReference>
<feature type="domain" description="Periplasmic binding protein" evidence="5">
    <location>
        <begin position="32"/>
        <end position="281"/>
    </location>
</feature>